<protein>
    <recommendedName>
        <fullName evidence="1">HTH-like domain-containing protein</fullName>
    </recommendedName>
</protein>
<evidence type="ECO:0000259" key="1">
    <source>
        <dbReference type="Pfam" id="PF13276"/>
    </source>
</evidence>
<geneLocation type="plasmid" evidence="3">
    <name>I</name>
</geneLocation>
<evidence type="ECO:0000313" key="2">
    <source>
        <dbReference type="EMBL" id="SOZ74768.1"/>
    </source>
</evidence>
<reference evidence="2" key="2">
    <citation type="submission" date="2018-01" db="EMBL/GenBank/DDBJ databases">
        <authorList>
            <person name="Clerissi C."/>
        </authorList>
    </citation>
    <scope>NUCLEOTIDE SEQUENCE</scope>
    <source>
        <strain evidence="2">Cupriavidus taiwanensis STM 8556</strain>
        <plasmid evidence="2">CBM2613_p</plasmid>
    </source>
</reference>
<evidence type="ECO:0000313" key="3">
    <source>
        <dbReference type="EMBL" id="SPD49239.1"/>
    </source>
</evidence>
<feature type="domain" description="HTH-like" evidence="1">
    <location>
        <begin position="3"/>
        <end position="54"/>
    </location>
</feature>
<dbReference type="EMBL" id="LT984809">
    <property type="protein sequence ID" value="SPD49239.1"/>
    <property type="molecule type" value="Genomic_DNA"/>
</dbReference>
<dbReference type="AlphaFoldDB" id="A0A375EE45"/>
<dbReference type="InterPro" id="IPR050900">
    <property type="entry name" value="Transposase_IS3/IS150/IS904"/>
</dbReference>
<evidence type="ECO:0000313" key="4">
    <source>
        <dbReference type="Proteomes" id="UP000256952"/>
    </source>
</evidence>
<gene>
    <name evidence="3" type="ORF">CBM2612_P0584</name>
    <name evidence="2" type="ORF">CBM2613_P60126</name>
</gene>
<geneLocation type="plasmid" evidence="2">
    <name>CBM2613_p</name>
</geneLocation>
<keyword evidence="2" id="KW-0614">Plasmid</keyword>
<dbReference type="EMBL" id="LT976981">
    <property type="protein sequence ID" value="SOZ74768.1"/>
    <property type="molecule type" value="Genomic_DNA"/>
</dbReference>
<dbReference type="PANTHER" id="PTHR46889">
    <property type="entry name" value="TRANSPOSASE INSF FOR INSERTION SEQUENCE IS3B-RELATED"/>
    <property type="match status" value="1"/>
</dbReference>
<dbReference type="Pfam" id="PF13276">
    <property type="entry name" value="HTH_21"/>
    <property type="match status" value="1"/>
</dbReference>
<reference evidence="3 4" key="1">
    <citation type="submission" date="2018-01" db="EMBL/GenBank/DDBJ databases">
        <authorList>
            <person name="Gaut B.S."/>
            <person name="Morton B.R."/>
            <person name="Clegg M.T."/>
            <person name="Duvall M.R."/>
        </authorList>
    </citation>
    <scope>NUCLEOTIDE SEQUENCE [LARGE SCALE GENOMIC DNA]</scope>
    <source>
        <strain evidence="3">Cupriavidus taiwanensis STM 8555</strain>
        <plasmid evidence="3">I</plasmid>
        <plasmid evidence="4">Plasmid cbm2613_p</plasmid>
    </source>
</reference>
<dbReference type="PANTHER" id="PTHR46889:SF4">
    <property type="entry name" value="TRANSPOSASE INSO FOR INSERTION SEQUENCE ELEMENT IS911B-RELATED"/>
    <property type="match status" value="1"/>
</dbReference>
<name>A0A375EE45_9BURK</name>
<geneLocation type="plasmid" evidence="4">
    <name>cbm2613_p</name>
</geneLocation>
<organism evidence="2 4">
    <name type="scientific">Cupriavidus taiwanensis</name>
    <dbReference type="NCBI Taxonomy" id="164546"/>
    <lineage>
        <taxon>Bacteria</taxon>
        <taxon>Pseudomonadati</taxon>
        <taxon>Pseudomonadota</taxon>
        <taxon>Betaproteobacteria</taxon>
        <taxon>Burkholderiales</taxon>
        <taxon>Burkholderiaceae</taxon>
        <taxon>Cupriavidus</taxon>
    </lineage>
</organism>
<accession>A0A375EE45</accession>
<dbReference type="Proteomes" id="UP000256952">
    <property type="component" value="Plasmid CBM2613_p"/>
</dbReference>
<proteinExistence type="predicted"/>
<sequence>MLTLIRSIPAEFEGAYGSPRMTEENGARGFPTREARVERLMSKDGIRARHKRRYRVTTDSKHKLPVAPNLLNREFTPARRIRCSTRTSRTSGPTRDGCIWRSCWICSIGKSWTGPSSRA</sequence>
<dbReference type="InterPro" id="IPR025948">
    <property type="entry name" value="HTH-like_dom"/>
</dbReference>